<protein>
    <recommendedName>
        <fullName evidence="5">NAD(P)-binding protein</fullName>
    </recommendedName>
</protein>
<keyword evidence="4" id="KW-1185">Reference proteome</keyword>
<sequence length="254" mass="26773">MASQDQTIVLITGANGGIGFELASQLLASASYLVLLGSRSLEKGEAAVQDLRSRNLPGKVELVQIDVNDVESIEKAAEGVKEKFGRIDALVNNAAIAGTIPEPPSPSDLYTVLTSSFLTNATGPAVTTLAFEPLLSASTAATPRIVNVTSGAGSIKMRLDSSNPHQKMKVVPYRASKTALNMVTACQAYEYGERGWVCVAFCPGFTASGLSDMNKEEHGAKPTSEGAKPIVDILEGKRDAEHGGYLNATGQYPW</sequence>
<dbReference type="PRINTS" id="PR00080">
    <property type="entry name" value="SDRFAMILY"/>
</dbReference>
<dbReference type="AlphaFoldDB" id="A0A9W9CP64"/>
<dbReference type="Proteomes" id="UP001140560">
    <property type="component" value="Unassembled WGS sequence"/>
</dbReference>
<dbReference type="GO" id="GO:0019748">
    <property type="term" value="P:secondary metabolic process"/>
    <property type="evidence" value="ECO:0007669"/>
    <property type="project" value="TreeGrafter"/>
</dbReference>
<dbReference type="EMBL" id="JAPEUY010000004">
    <property type="protein sequence ID" value="KAJ4374221.1"/>
    <property type="molecule type" value="Genomic_DNA"/>
</dbReference>
<dbReference type="PANTHER" id="PTHR43544:SF32">
    <property type="entry name" value="CHAIN DEHYDROGENASE, PUTATIVE (AFU_ORTHOLOGUE AFUA_5G01530)-RELATED"/>
    <property type="match status" value="1"/>
</dbReference>
<evidence type="ECO:0000256" key="1">
    <source>
        <dbReference type="ARBA" id="ARBA00006484"/>
    </source>
</evidence>
<dbReference type="PRINTS" id="PR00081">
    <property type="entry name" value="GDHRDH"/>
</dbReference>
<evidence type="ECO:0000313" key="3">
    <source>
        <dbReference type="EMBL" id="KAJ4374221.1"/>
    </source>
</evidence>
<dbReference type="GO" id="GO:0005737">
    <property type="term" value="C:cytoplasm"/>
    <property type="evidence" value="ECO:0007669"/>
    <property type="project" value="TreeGrafter"/>
</dbReference>
<dbReference type="Pfam" id="PF00106">
    <property type="entry name" value="adh_short"/>
    <property type="match status" value="1"/>
</dbReference>
<dbReference type="InterPro" id="IPR002347">
    <property type="entry name" value="SDR_fam"/>
</dbReference>
<accession>A0A9W9CP64</accession>
<reference evidence="3" key="1">
    <citation type="submission" date="2022-10" db="EMBL/GenBank/DDBJ databases">
        <title>Tapping the CABI collections for fungal endophytes: first genome assemblies for Collariella, Neodidymelliopsis, Ascochyta clinopodiicola, Didymella pomorum, Didymosphaeria variabile, Neocosmospora piperis and Neocucurbitaria cava.</title>
        <authorList>
            <person name="Hill R."/>
        </authorList>
    </citation>
    <scope>NUCLEOTIDE SEQUENCE</scope>
    <source>
        <strain evidence="3">IMI 356814</strain>
    </source>
</reference>
<dbReference type="Gene3D" id="3.40.50.720">
    <property type="entry name" value="NAD(P)-binding Rossmann-like Domain"/>
    <property type="match status" value="1"/>
</dbReference>
<comment type="similarity">
    <text evidence="1 2">Belongs to the short-chain dehydrogenases/reductases (SDR) family.</text>
</comment>
<organism evidence="3 4">
    <name type="scientific">Neocucurbitaria cava</name>
    <dbReference type="NCBI Taxonomy" id="798079"/>
    <lineage>
        <taxon>Eukaryota</taxon>
        <taxon>Fungi</taxon>
        <taxon>Dikarya</taxon>
        <taxon>Ascomycota</taxon>
        <taxon>Pezizomycotina</taxon>
        <taxon>Dothideomycetes</taxon>
        <taxon>Pleosporomycetidae</taxon>
        <taxon>Pleosporales</taxon>
        <taxon>Pleosporineae</taxon>
        <taxon>Cucurbitariaceae</taxon>
        <taxon>Neocucurbitaria</taxon>
    </lineage>
</organism>
<name>A0A9W9CP64_9PLEO</name>
<dbReference type="InterPro" id="IPR051468">
    <property type="entry name" value="Fungal_SecMetab_SDRs"/>
</dbReference>
<comment type="caution">
    <text evidence="3">The sequence shown here is derived from an EMBL/GenBank/DDBJ whole genome shotgun (WGS) entry which is preliminary data.</text>
</comment>
<dbReference type="SUPFAM" id="SSF51735">
    <property type="entry name" value="NAD(P)-binding Rossmann-fold domains"/>
    <property type="match status" value="1"/>
</dbReference>
<dbReference type="PANTHER" id="PTHR43544">
    <property type="entry name" value="SHORT-CHAIN DEHYDROGENASE/REDUCTASE"/>
    <property type="match status" value="1"/>
</dbReference>
<evidence type="ECO:0000256" key="2">
    <source>
        <dbReference type="RuleBase" id="RU000363"/>
    </source>
</evidence>
<gene>
    <name evidence="3" type="ORF">N0V83_002962</name>
</gene>
<proteinExistence type="inferred from homology"/>
<dbReference type="OrthoDB" id="191139at2759"/>
<evidence type="ECO:0008006" key="5">
    <source>
        <dbReference type="Google" id="ProtNLM"/>
    </source>
</evidence>
<dbReference type="InterPro" id="IPR036291">
    <property type="entry name" value="NAD(P)-bd_dom_sf"/>
</dbReference>
<dbReference type="GO" id="GO:0016491">
    <property type="term" value="F:oxidoreductase activity"/>
    <property type="evidence" value="ECO:0007669"/>
    <property type="project" value="TreeGrafter"/>
</dbReference>
<evidence type="ECO:0000313" key="4">
    <source>
        <dbReference type="Proteomes" id="UP001140560"/>
    </source>
</evidence>